<name>A0A0L0T1H9_ALLM3</name>
<evidence type="ECO:0000313" key="2">
    <source>
        <dbReference type="Proteomes" id="UP000054350"/>
    </source>
</evidence>
<dbReference type="OrthoDB" id="360390at2759"/>
<dbReference type="VEuPathDB" id="FungiDB:AMAG_19774"/>
<accession>A0A0L0T1H9</accession>
<dbReference type="Proteomes" id="UP000054350">
    <property type="component" value="Unassembled WGS sequence"/>
</dbReference>
<evidence type="ECO:0000313" key="1">
    <source>
        <dbReference type="EMBL" id="KNE68683.1"/>
    </source>
</evidence>
<reference evidence="1 2" key="1">
    <citation type="submission" date="2009-11" db="EMBL/GenBank/DDBJ databases">
        <title>Annotation of Allomyces macrogynus ATCC 38327.</title>
        <authorList>
            <consortium name="The Broad Institute Genome Sequencing Platform"/>
            <person name="Russ C."/>
            <person name="Cuomo C."/>
            <person name="Burger G."/>
            <person name="Gray M.W."/>
            <person name="Holland P.W.H."/>
            <person name="King N."/>
            <person name="Lang F.B.F."/>
            <person name="Roger A.J."/>
            <person name="Ruiz-Trillo I."/>
            <person name="Young S.K."/>
            <person name="Zeng Q."/>
            <person name="Gargeya S."/>
            <person name="Fitzgerald M."/>
            <person name="Haas B."/>
            <person name="Abouelleil A."/>
            <person name="Alvarado L."/>
            <person name="Arachchi H.M."/>
            <person name="Berlin A."/>
            <person name="Chapman S.B."/>
            <person name="Gearin G."/>
            <person name="Goldberg J."/>
            <person name="Griggs A."/>
            <person name="Gujja S."/>
            <person name="Hansen M."/>
            <person name="Heiman D."/>
            <person name="Howarth C."/>
            <person name="Larimer J."/>
            <person name="Lui A."/>
            <person name="MacDonald P.J.P."/>
            <person name="McCowen C."/>
            <person name="Montmayeur A."/>
            <person name="Murphy C."/>
            <person name="Neiman D."/>
            <person name="Pearson M."/>
            <person name="Priest M."/>
            <person name="Roberts A."/>
            <person name="Saif S."/>
            <person name="Shea T."/>
            <person name="Sisk P."/>
            <person name="Stolte C."/>
            <person name="Sykes S."/>
            <person name="Wortman J."/>
            <person name="Nusbaum C."/>
            <person name="Birren B."/>
        </authorList>
    </citation>
    <scope>NUCLEOTIDE SEQUENCE [LARGE SCALE GENOMIC DNA]</scope>
    <source>
        <strain evidence="1 2">ATCC 38327</strain>
    </source>
</reference>
<dbReference type="AlphaFoldDB" id="A0A0L0T1H9"/>
<sequence>MALVQFTPIDAVLAAFKTRKDLPFATGVHVRFEMAAGSTFDPLAVLREEMAAEIEPVAAEKEIKHAAYSRADQSGTTLFVANVH</sequence>
<proteinExistence type="predicted"/>
<dbReference type="EMBL" id="GG745357">
    <property type="protein sequence ID" value="KNE68683.1"/>
    <property type="molecule type" value="Genomic_DNA"/>
</dbReference>
<keyword evidence="2" id="KW-1185">Reference proteome</keyword>
<reference evidence="2" key="2">
    <citation type="submission" date="2009-11" db="EMBL/GenBank/DDBJ databases">
        <title>The Genome Sequence of Allomyces macrogynus strain ATCC 38327.</title>
        <authorList>
            <consortium name="The Broad Institute Genome Sequencing Platform"/>
            <person name="Russ C."/>
            <person name="Cuomo C."/>
            <person name="Shea T."/>
            <person name="Young S.K."/>
            <person name="Zeng Q."/>
            <person name="Koehrsen M."/>
            <person name="Haas B."/>
            <person name="Borodovsky M."/>
            <person name="Guigo R."/>
            <person name="Alvarado L."/>
            <person name="Berlin A."/>
            <person name="Borenstein D."/>
            <person name="Chen Z."/>
            <person name="Engels R."/>
            <person name="Freedman E."/>
            <person name="Gellesch M."/>
            <person name="Goldberg J."/>
            <person name="Griggs A."/>
            <person name="Gujja S."/>
            <person name="Heiman D."/>
            <person name="Hepburn T."/>
            <person name="Howarth C."/>
            <person name="Jen D."/>
            <person name="Larson L."/>
            <person name="Lewis B."/>
            <person name="Mehta T."/>
            <person name="Park D."/>
            <person name="Pearson M."/>
            <person name="Roberts A."/>
            <person name="Saif S."/>
            <person name="Shenoy N."/>
            <person name="Sisk P."/>
            <person name="Stolte C."/>
            <person name="Sykes S."/>
            <person name="Walk T."/>
            <person name="White J."/>
            <person name="Yandava C."/>
            <person name="Burger G."/>
            <person name="Gray M.W."/>
            <person name="Holland P.W.H."/>
            <person name="King N."/>
            <person name="Lang F.B.F."/>
            <person name="Roger A.J."/>
            <person name="Ruiz-Trillo I."/>
            <person name="Lander E."/>
            <person name="Nusbaum C."/>
        </authorList>
    </citation>
    <scope>NUCLEOTIDE SEQUENCE [LARGE SCALE GENOMIC DNA]</scope>
    <source>
        <strain evidence="2">ATCC 38327</strain>
    </source>
</reference>
<protein>
    <submittedName>
        <fullName evidence="1">Uncharacterized protein</fullName>
    </submittedName>
</protein>
<gene>
    <name evidence="1" type="ORF">AMAG_19774</name>
</gene>
<organism evidence="1 2">
    <name type="scientific">Allomyces macrogynus (strain ATCC 38327)</name>
    <name type="common">Allomyces javanicus var. macrogynus</name>
    <dbReference type="NCBI Taxonomy" id="578462"/>
    <lineage>
        <taxon>Eukaryota</taxon>
        <taxon>Fungi</taxon>
        <taxon>Fungi incertae sedis</taxon>
        <taxon>Blastocladiomycota</taxon>
        <taxon>Blastocladiomycetes</taxon>
        <taxon>Blastocladiales</taxon>
        <taxon>Blastocladiaceae</taxon>
        <taxon>Allomyces</taxon>
    </lineage>
</organism>